<dbReference type="PANTHER" id="PTHR21529">
    <property type="entry name" value="MAMMARY TURMOR VIRUS RECEPTOR HOMOLOG 1, 2 MTVR1, 2"/>
    <property type="match status" value="1"/>
</dbReference>
<dbReference type="Proteomes" id="UP000789342">
    <property type="component" value="Unassembled WGS sequence"/>
</dbReference>
<dbReference type="SUPFAM" id="SSF52540">
    <property type="entry name" value="P-loop containing nucleoside triphosphate hydrolases"/>
    <property type="match status" value="1"/>
</dbReference>
<sequence length="190" mass="22214">VSKVEYEIINNPRSAIIVGRSGTGKTTCIVFRQIASYLTNKLDKKQIFITVSYNLCRRVREYFHRIRESAVLAGKKMSIAEFNEYTRRKEEEGGNNDNDVDLVDDDMIEEDDEKRDLSDIPNSFHLLNEHHFPLFITYDKFSEMLQGTYGIDIQKLIMKQKNIEDDIYTSEEDEEEFPLINVSNASWAHF</sequence>
<dbReference type="GO" id="GO:0003677">
    <property type="term" value="F:DNA binding"/>
    <property type="evidence" value="ECO:0007669"/>
    <property type="project" value="InterPro"/>
</dbReference>
<dbReference type="InterPro" id="IPR039904">
    <property type="entry name" value="TRANK1"/>
</dbReference>
<protein>
    <submittedName>
        <fullName evidence="3">2711_t:CDS:1</fullName>
    </submittedName>
</protein>
<keyword evidence="1" id="KW-0347">Helicase</keyword>
<dbReference type="Pfam" id="PF04851">
    <property type="entry name" value="ResIII"/>
    <property type="match status" value="1"/>
</dbReference>
<dbReference type="AlphaFoldDB" id="A0A9N9P2W4"/>
<keyword evidence="4" id="KW-1185">Reference proteome</keyword>
<dbReference type="GO" id="GO:0004386">
    <property type="term" value="F:helicase activity"/>
    <property type="evidence" value="ECO:0007669"/>
    <property type="project" value="UniProtKB-KW"/>
</dbReference>
<name>A0A9N9P2W4_9GLOM</name>
<dbReference type="Gene3D" id="3.40.50.300">
    <property type="entry name" value="P-loop containing nucleotide triphosphate hydrolases"/>
    <property type="match status" value="1"/>
</dbReference>
<dbReference type="OrthoDB" id="2435973at2759"/>
<accession>A0A9N9P2W4</accession>
<dbReference type="EMBL" id="CAJVPV010056115">
    <property type="protein sequence ID" value="CAG8785289.1"/>
    <property type="molecule type" value="Genomic_DNA"/>
</dbReference>
<comment type="caution">
    <text evidence="3">The sequence shown here is derived from an EMBL/GenBank/DDBJ whole genome shotgun (WGS) entry which is preliminary data.</text>
</comment>
<dbReference type="InterPro" id="IPR027417">
    <property type="entry name" value="P-loop_NTPase"/>
</dbReference>
<dbReference type="InterPro" id="IPR006935">
    <property type="entry name" value="Helicase/UvrB_N"/>
</dbReference>
<keyword evidence="1" id="KW-0067">ATP-binding</keyword>
<gene>
    <name evidence="3" type="ORF">AMORRO_LOCUS17663</name>
</gene>
<dbReference type="GO" id="GO:0016787">
    <property type="term" value="F:hydrolase activity"/>
    <property type="evidence" value="ECO:0007669"/>
    <property type="project" value="InterPro"/>
</dbReference>
<evidence type="ECO:0000256" key="1">
    <source>
        <dbReference type="ARBA" id="ARBA00022806"/>
    </source>
</evidence>
<evidence type="ECO:0000313" key="4">
    <source>
        <dbReference type="Proteomes" id="UP000789342"/>
    </source>
</evidence>
<feature type="non-terminal residue" evidence="3">
    <location>
        <position position="190"/>
    </location>
</feature>
<proteinExistence type="predicted"/>
<feature type="domain" description="Helicase/UvrB N-terminal" evidence="2">
    <location>
        <begin position="5"/>
        <end position="126"/>
    </location>
</feature>
<evidence type="ECO:0000313" key="3">
    <source>
        <dbReference type="EMBL" id="CAG8785289.1"/>
    </source>
</evidence>
<keyword evidence="1" id="KW-0378">Hydrolase</keyword>
<keyword evidence="1" id="KW-0547">Nucleotide-binding</keyword>
<reference evidence="3" key="1">
    <citation type="submission" date="2021-06" db="EMBL/GenBank/DDBJ databases">
        <authorList>
            <person name="Kallberg Y."/>
            <person name="Tangrot J."/>
            <person name="Rosling A."/>
        </authorList>
    </citation>
    <scope>NUCLEOTIDE SEQUENCE</scope>
    <source>
        <strain evidence="3">CL551</strain>
    </source>
</reference>
<evidence type="ECO:0000259" key="2">
    <source>
        <dbReference type="Pfam" id="PF04851"/>
    </source>
</evidence>
<organism evidence="3 4">
    <name type="scientific">Acaulospora morrowiae</name>
    <dbReference type="NCBI Taxonomy" id="94023"/>
    <lineage>
        <taxon>Eukaryota</taxon>
        <taxon>Fungi</taxon>
        <taxon>Fungi incertae sedis</taxon>
        <taxon>Mucoromycota</taxon>
        <taxon>Glomeromycotina</taxon>
        <taxon>Glomeromycetes</taxon>
        <taxon>Diversisporales</taxon>
        <taxon>Acaulosporaceae</taxon>
        <taxon>Acaulospora</taxon>
    </lineage>
</organism>
<dbReference type="PANTHER" id="PTHR21529:SF4">
    <property type="entry name" value="TPR AND ANKYRIN REPEAT-CONTAINING PROTEIN 1"/>
    <property type="match status" value="1"/>
</dbReference>
<dbReference type="GO" id="GO:0005524">
    <property type="term" value="F:ATP binding"/>
    <property type="evidence" value="ECO:0007669"/>
    <property type="project" value="InterPro"/>
</dbReference>
<feature type="non-terminal residue" evidence="3">
    <location>
        <position position="1"/>
    </location>
</feature>